<evidence type="ECO:0000256" key="2">
    <source>
        <dbReference type="ARBA" id="ARBA00005908"/>
    </source>
</evidence>
<comment type="subcellular location">
    <subcellularLocation>
        <location evidence="1 10">Cytoplasm</location>
    </subcellularLocation>
</comment>
<dbReference type="Pfam" id="PF04344">
    <property type="entry name" value="CheZ"/>
    <property type="match status" value="1"/>
</dbReference>
<protein>
    <recommendedName>
        <fullName evidence="3 10">Protein phosphatase CheZ</fullName>
        <ecNumber evidence="10">3.1.3.-</ecNumber>
    </recommendedName>
    <alternativeName>
        <fullName evidence="9 10">Chemotaxis protein CheZ</fullName>
    </alternativeName>
</protein>
<dbReference type="Gene3D" id="1.10.287.500">
    <property type="entry name" value="Helix hairpin bin"/>
    <property type="match status" value="1"/>
</dbReference>
<evidence type="ECO:0000313" key="12">
    <source>
        <dbReference type="EMBL" id="TQV75362.1"/>
    </source>
</evidence>
<reference evidence="12 13" key="1">
    <citation type="submission" date="2019-06" db="EMBL/GenBank/DDBJ databases">
        <title>Draft genome of Aliikangiella marina GYP-15.</title>
        <authorList>
            <person name="Wang G."/>
        </authorList>
    </citation>
    <scope>NUCLEOTIDE SEQUENCE [LARGE SCALE GENOMIC DNA]</scope>
    <source>
        <strain evidence="12 13">GYP-15</strain>
    </source>
</reference>
<accession>A0A545TDR9</accession>
<comment type="similarity">
    <text evidence="2 10">Belongs to the CheZ family.</text>
</comment>
<keyword evidence="13" id="KW-1185">Reference proteome</keyword>
<gene>
    <name evidence="12" type="ORF">FLL45_10550</name>
</gene>
<dbReference type="Proteomes" id="UP000317839">
    <property type="component" value="Unassembled WGS sequence"/>
</dbReference>
<dbReference type="GO" id="GO:0009288">
    <property type="term" value="C:bacterial-type flagellum"/>
    <property type="evidence" value="ECO:0007669"/>
    <property type="project" value="InterPro"/>
</dbReference>
<dbReference type="GO" id="GO:0097588">
    <property type="term" value="P:archaeal or bacterial-type flagellum-dependent cell motility"/>
    <property type="evidence" value="ECO:0007669"/>
    <property type="project" value="UniProtKB-KW"/>
</dbReference>
<dbReference type="GO" id="GO:0004721">
    <property type="term" value="F:phosphoprotein phosphatase activity"/>
    <property type="evidence" value="ECO:0007669"/>
    <property type="project" value="UniProtKB-KW"/>
</dbReference>
<evidence type="ECO:0000313" key="13">
    <source>
        <dbReference type="Proteomes" id="UP000317839"/>
    </source>
</evidence>
<keyword evidence="6 10" id="KW-0283">Flagellar rotation</keyword>
<comment type="function">
    <text evidence="10">Plays an important role in bacterial chemotaxis signal transduction pathway by accelerating the dephosphorylation of phosphorylated CheY (CheY-P).</text>
</comment>
<dbReference type="PIRSF" id="PIRSF002884">
    <property type="entry name" value="CheZ"/>
    <property type="match status" value="1"/>
</dbReference>
<dbReference type="PANTHER" id="PTHR43693">
    <property type="entry name" value="PROTEIN PHOSPHATASE CHEZ"/>
    <property type="match status" value="1"/>
</dbReference>
<evidence type="ECO:0000256" key="3">
    <source>
        <dbReference type="ARBA" id="ARBA00018484"/>
    </source>
</evidence>
<evidence type="ECO:0000256" key="1">
    <source>
        <dbReference type="ARBA" id="ARBA00004496"/>
    </source>
</evidence>
<dbReference type="GO" id="GO:0050920">
    <property type="term" value="P:regulation of chemotaxis"/>
    <property type="evidence" value="ECO:0007669"/>
    <property type="project" value="InterPro"/>
</dbReference>
<dbReference type="InterPro" id="IPR007439">
    <property type="entry name" value="Chemotax_Pase_CheZ"/>
</dbReference>
<evidence type="ECO:0000256" key="8">
    <source>
        <dbReference type="ARBA" id="ARBA00022912"/>
    </source>
</evidence>
<dbReference type="SUPFAM" id="SSF75708">
    <property type="entry name" value="Chemotaxis phosphatase CheZ"/>
    <property type="match status" value="1"/>
</dbReference>
<dbReference type="PANTHER" id="PTHR43693:SF1">
    <property type="entry name" value="PROTEIN PHOSPHATASE CHEZ"/>
    <property type="match status" value="1"/>
</dbReference>
<evidence type="ECO:0000256" key="9">
    <source>
        <dbReference type="ARBA" id="ARBA00029599"/>
    </source>
</evidence>
<comment type="caution">
    <text evidence="12">The sequence shown here is derived from an EMBL/GenBank/DDBJ whole genome shotgun (WGS) entry which is preliminary data.</text>
</comment>
<dbReference type="GO" id="GO:0006935">
    <property type="term" value="P:chemotaxis"/>
    <property type="evidence" value="ECO:0007669"/>
    <property type="project" value="UniProtKB-KW"/>
</dbReference>
<feature type="site" description="Enhances dephosphorylation of CheY-P" evidence="11">
    <location>
        <position position="177"/>
    </location>
</feature>
<name>A0A545TDR9_9GAMM</name>
<dbReference type="GO" id="GO:0005737">
    <property type="term" value="C:cytoplasm"/>
    <property type="evidence" value="ECO:0007669"/>
    <property type="project" value="UniProtKB-SubCell"/>
</dbReference>
<proteinExistence type="inferred from homology"/>
<evidence type="ECO:0000256" key="4">
    <source>
        <dbReference type="ARBA" id="ARBA00022490"/>
    </source>
</evidence>
<evidence type="ECO:0000256" key="7">
    <source>
        <dbReference type="ARBA" id="ARBA00022801"/>
    </source>
</evidence>
<evidence type="ECO:0000256" key="11">
    <source>
        <dbReference type="PIRSR" id="PIRSR002884-1"/>
    </source>
</evidence>
<evidence type="ECO:0000256" key="6">
    <source>
        <dbReference type="ARBA" id="ARBA00022779"/>
    </source>
</evidence>
<keyword evidence="5 10" id="KW-0145">Chemotaxis</keyword>
<dbReference type="AlphaFoldDB" id="A0A545TDR9"/>
<evidence type="ECO:0000256" key="5">
    <source>
        <dbReference type="ARBA" id="ARBA00022500"/>
    </source>
</evidence>
<evidence type="ECO:0000256" key="10">
    <source>
        <dbReference type="PIRNR" id="PIRNR002884"/>
    </source>
</evidence>
<keyword evidence="7 10" id="KW-0378">Hydrolase</keyword>
<sequence length="248" mass="28168">MNLSDKEQLEKTIAQTRDLLAHLEAEEIEDAQELIESFAHGGDEDLFIEIGKLTRHLHEALTNFHLDNRITDLAASEIPNAKDRLNYVIEKTEEAANKTMDKVEQCHQMADSISKDSTELLEEWQKLYRKELEPGDFRQLCKRIESHLVKNKDSALELHNELSAVLLAQDYQDLTGQVIRQVITLVQDVEDSMVNVIKMFGNMEGYNQAKDTITVTEGVEGPITNKEKRDDVVSGQDEVDDLLSSLGF</sequence>
<keyword evidence="8 10" id="KW-0904">Protein phosphatase</keyword>
<keyword evidence="4 10" id="KW-0963">Cytoplasm</keyword>
<comment type="subunit">
    <text evidence="10">Homodimer.</text>
</comment>
<dbReference type="OrthoDB" id="9773007at2"/>
<dbReference type="RefSeq" id="WP_142941977.1">
    <property type="nucleotide sequence ID" value="NZ_VIKR01000002.1"/>
</dbReference>
<dbReference type="EC" id="3.1.3.-" evidence="10"/>
<dbReference type="InterPro" id="IPR050992">
    <property type="entry name" value="CheZ_family_phosphatases"/>
</dbReference>
<organism evidence="12 13">
    <name type="scientific">Aliikangiella marina</name>
    <dbReference type="NCBI Taxonomy" id="1712262"/>
    <lineage>
        <taxon>Bacteria</taxon>
        <taxon>Pseudomonadati</taxon>
        <taxon>Pseudomonadota</taxon>
        <taxon>Gammaproteobacteria</taxon>
        <taxon>Oceanospirillales</taxon>
        <taxon>Pleioneaceae</taxon>
        <taxon>Aliikangiella</taxon>
    </lineage>
</organism>
<dbReference type="EMBL" id="VIKR01000002">
    <property type="protein sequence ID" value="TQV75362.1"/>
    <property type="molecule type" value="Genomic_DNA"/>
</dbReference>